<evidence type="ECO:0000313" key="3">
    <source>
        <dbReference type="Proteomes" id="UP000282957"/>
    </source>
</evidence>
<dbReference type="AlphaFoldDB" id="A0A437MGJ0"/>
<name>A0A437MGJ0_9PROT</name>
<organism evidence="2 3">
    <name type="scientific">Rhodovarius crocodyli</name>
    <dbReference type="NCBI Taxonomy" id="1979269"/>
    <lineage>
        <taxon>Bacteria</taxon>
        <taxon>Pseudomonadati</taxon>
        <taxon>Pseudomonadota</taxon>
        <taxon>Alphaproteobacteria</taxon>
        <taxon>Acetobacterales</taxon>
        <taxon>Roseomonadaceae</taxon>
        <taxon>Rhodovarius</taxon>
    </lineage>
</organism>
<feature type="region of interest" description="Disordered" evidence="1">
    <location>
        <begin position="96"/>
        <end position="116"/>
    </location>
</feature>
<dbReference type="GO" id="GO:0006979">
    <property type="term" value="P:response to oxidative stress"/>
    <property type="evidence" value="ECO:0007669"/>
    <property type="project" value="TreeGrafter"/>
</dbReference>
<dbReference type="Proteomes" id="UP000282957">
    <property type="component" value="Unassembled WGS sequence"/>
</dbReference>
<dbReference type="InterPro" id="IPR007763">
    <property type="entry name" value="NDUFA12"/>
</dbReference>
<dbReference type="PANTHER" id="PTHR12910">
    <property type="entry name" value="NADH-UBIQUINONE OXIDOREDUCTASE SUBUNIT B17.2"/>
    <property type="match status" value="1"/>
</dbReference>
<evidence type="ECO:0000256" key="1">
    <source>
        <dbReference type="SAM" id="MobiDB-lite"/>
    </source>
</evidence>
<accession>A0A437MGJ0</accession>
<dbReference type="PANTHER" id="PTHR12910:SF2">
    <property type="entry name" value="NADH DEHYDROGENASE [UBIQUINONE] 1 ALPHA SUBCOMPLEX SUBUNIT 12"/>
    <property type="match status" value="1"/>
</dbReference>
<dbReference type="GO" id="GO:0045271">
    <property type="term" value="C:respiratory chain complex I"/>
    <property type="evidence" value="ECO:0007669"/>
    <property type="project" value="InterPro"/>
</dbReference>
<reference evidence="2 3" key="1">
    <citation type="submission" date="2019-01" db="EMBL/GenBank/DDBJ databases">
        <authorList>
            <person name="Chen W.-M."/>
        </authorList>
    </citation>
    <scope>NUCLEOTIDE SEQUENCE [LARGE SCALE GENOMIC DNA]</scope>
    <source>
        <strain evidence="2 3">CCP-6</strain>
    </source>
</reference>
<gene>
    <name evidence="2" type="ORF">EOD42_10190</name>
</gene>
<comment type="caution">
    <text evidence="2">The sequence shown here is derived from an EMBL/GenBank/DDBJ whole genome shotgun (WGS) entry which is preliminary data.</text>
</comment>
<dbReference type="OrthoDB" id="9795340at2"/>
<dbReference type="EMBL" id="SACL01000003">
    <property type="protein sequence ID" value="RVT96769.1"/>
    <property type="molecule type" value="Genomic_DNA"/>
</dbReference>
<protein>
    <submittedName>
        <fullName evidence="2">NADH:ubiquinone oxidoreductase subunit NDUFA12</fullName>
    </submittedName>
</protein>
<keyword evidence="2" id="KW-0830">Ubiquinone</keyword>
<evidence type="ECO:0000313" key="2">
    <source>
        <dbReference type="EMBL" id="RVT96769.1"/>
    </source>
</evidence>
<dbReference type="RefSeq" id="WP_127787419.1">
    <property type="nucleotide sequence ID" value="NZ_SACL01000003.1"/>
</dbReference>
<sequence>MAFFAALHARMTGRKVGQDRFGNTYYESRKMMPVYNRYRRFVVTANGQDPTKVPAEWHCWLHHLTDAPLPEDKRLPWQKEHVPNLTGTRYAYRPKGHLAMGGQRQASGSDYEAWTP</sequence>
<dbReference type="Pfam" id="PF05071">
    <property type="entry name" value="NDUFA12"/>
    <property type="match status" value="1"/>
</dbReference>
<keyword evidence="3" id="KW-1185">Reference proteome</keyword>
<proteinExistence type="predicted"/>